<name>A0ABQ3I3B2_9BACT</name>
<accession>A0ABQ3I3B2</accession>
<proteinExistence type="predicted"/>
<dbReference type="EMBL" id="BNAG01000002">
    <property type="protein sequence ID" value="GHE60512.1"/>
    <property type="molecule type" value="Genomic_DNA"/>
</dbReference>
<dbReference type="Gene3D" id="2.40.160.60">
    <property type="entry name" value="Outer membrane protein transport protein (OMPP1/FadL/TodX)"/>
    <property type="match status" value="1"/>
</dbReference>
<evidence type="ECO:0000313" key="3">
    <source>
        <dbReference type="Proteomes" id="UP000658258"/>
    </source>
</evidence>
<feature type="chain" id="PRO_5046652493" description="PorV/PorQ family protein" evidence="1">
    <location>
        <begin position="21"/>
        <end position="273"/>
    </location>
</feature>
<keyword evidence="1" id="KW-0732">Signal</keyword>
<evidence type="ECO:0000313" key="2">
    <source>
        <dbReference type="EMBL" id="GHE60512.1"/>
    </source>
</evidence>
<evidence type="ECO:0000256" key="1">
    <source>
        <dbReference type="SAM" id="SignalP"/>
    </source>
</evidence>
<sequence length="273" mass="29860">MRSVTLTFFLFIQLIFVANAQLAGVPPKGPVSLALGGVSASTANEWSVFNNPAGLIANEGINAAFSYQTIFNFAPFNTVMAAVNHETNWGTASFGVYRFGDELFSNQMASLGFARKIGIMSLGAKTSVLQYHIDGFGKRATFIGEMGVLAEFTEQLHFGAHVYNFTQSVIAEESGERVPTIIRLSLKYQPDEALAIYMEGDKNVEDKPDLRLGIAYGLMENLELRTGFSTQTNRHSFGAGLTLKKFKINYAVRSNRGTGATHNFGLGYQIKQP</sequence>
<comment type="caution">
    <text evidence="2">The sequence shown here is derived from an EMBL/GenBank/DDBJ whole genome shotgun (WGS) entry which is preliminary data.</text>
</comment>
<organism evidence="2 3">
    <name type="scientific">Roseivirga thermotolerans</name>
    <dbReference type="NCBI Taxonomy" id="1758176"/>
    <lineage>
        <taxon>Bacteria</taxon>
        <taxon>Pseudomonadati</taxon>
        <taxon>Bacteroidota</taxon>
        <taxon>Cytophagia</taxon>
        <taxon>Cytophagales</taxon>
        <taxon>Roseivirgaceae</taxon>
        <taxon>Roseivirga</taxon>
    </lineage>
</organism>
<keyword evidence="3" id="KW-1185">Reference proteome</keyword>
<evidence type="ECO:0008006" key="4">
    <source>
        <dbReference type="Google" id="ProtNLM"/>
    </source>
</evidence>
<protein>
    <recommendedName>
        <fullName evidence="4">PorV/PorQ family protein</fullName>
    </recommendedName>
</protein>
<dbReference type="Proteomes" id="UP000658258">
    <property type="component" value="Unassembled WGS sequence"/>
</dbReference>
<gene>
    <name evidence="2" type="ORF">GCM10011340_14200</name>
</gene>
<feature type="signal peptide" evidence="1">
    <location>
        <begin position="1"/>
        <end position="20"/>
    </location>
</feature>
<reference evidence="3" key="1">
    <citation type="journal article" date="2019" name="Int. J. Syst. Evol. Microbiol.">
        <title>The Global Catalogue of Microorganisms (GCM) 10K type strain sequencing project: providing services to taxonomists for standard genome sequencing and annotation.</title>
        <authorList>
            <consortium name="The Broad Institute Genomics Platform"/>
            <consortium name="The Broad Institute Genome Sequencing Center for Infectious Disease"/>
            <person name="Wu L."/>
            <person name="Ma J."/>
        </authorList>
    </citation>
    <scope>NUCLEOTIDE SEQUENCE [LARGE SCALE GENOMIC DNA]</scope>
    <source>
        <strain evidence="3">CGMCC 1.15111</strain>
    </source>
</reference>